<dbReference type="PANTHER" id="PTHR43031">
    <property type="entry name" value="FAD-DEPENDENT OXIDOREDUCTASE"/>
    <property type="match status" value="1"/>
</dbReference>
<evidence type="ECO:0000313" key="3">
    <source>
        <dbReference type="EMBL" id="OQW88923.1"/>
    </source>
</evidence>
<sequence>MAFLNAFKSLVTVTVLSLTLAACSKVPGVDVTQGAAMQNQGALMIDVREPGEYAAGHAPGTQLIPLGQLERRISELAAHKDKPVVLICRSGNRSGQAQEILAKAGFTQALNVEGGMNAWAKAGLPVLTGLALR</sequence>
<feature type="signal peptide" evidence="1">
    <location>
        <begin position="1"/>
        <end position="24"/>
    </location>
</feature>
<comment type="caution">
    <text evidence="3">The sequence shown here is derived from an EMBL/GenBank/DDBJ whole genome shotgun (WGS) entry which is preliminary data.</text>
</comment>
<dbReference type="CDD" id="cd00158">
    <property type="entry name" value="RHOD"/>
    <property type="match status" value="1"/>
</dbReference>
<evidence type="ECO:0000259" key="2">
    <source>
        <dbReference type="PROSITE" id="PS50206"/>
    </source>
</evidence>
<dbReference type="InterPro" id="IPR001763">
    <property type="entry name" value="Rhodanese-like_dom"/>
</dbReference>
<dbReference type="EMBL" id="MTEI01000003">
    <property type="protein sequence ID" value="OQW88923.1"/>
    <property type="molecule type" value="Genomic_DNA"/>
</dbReference>
<organism evidence="3 4">
    <name type="scientific">Rhodoferax ferrireducens</name>
    <dbReference type="NCBI Taxonomy" id="192843"/>
    <lineage>
        <taxon>Bacteria</taxon>
        <taxon>Pseudomonadati</taxon>
        <taxon>Pseudomonadota</taxon>
        <taxon>Betaproteobacteria</taxon>
        <taxon>Burkholderiales</taxon>
        <taxon>Comamonadaceae</taxon>
        <taxon>Rhodoferax</taxon>
    </lineage>
</organism>
<keyword evidence="1" id="KW-0732">Signal</keyword>
<dbReference type="Pfam" id="PF00581">
    <property type="entry name" value="Rhodanese"/>
    <property type="match status" value="1"/>
</dbReference>
<dbReference type="SMART" id="SM00450">
    <property type="entry name" value="RHOD"/>
    <property type="match status" value="1"/>
</dbReference>
<dbReference type="InterPro" id="IPR050229">
    <property type="entry name" value="GlpE_sulfurtransferase"/>
</dbReference>
<feature type="domain" description="Rhodanese" evidence="2">
    <location>
        <begin position="38"/>
        <end position="128"/>
    </location>
</feature>
<dbReference type="PROSITE" id="PS50206">
    <property type="entry name" value="RHODANESE_3"/>
    <property type="match status" value="1"/>
</dbReference>
<reference evidence="3 4" key="1">
    <citation type="submission" date="2017-01" db="EMBL/GenBank/DDBJ databases">
        <title>Novel large sulfur bacteria in the metagenomes of groundwater-fed chemosynthetic microbial mats in the Lake Huron basin.</title>
        <authorList>
            <person name="Sharrar A.M."/>
            <person name="Flood B.E."/>
            <person name="Bailey J.V."/>
            <person name="Jones D.S."/>
            <person name="Biddanda B."/>
            <person name="Ruberg S.A."/>
            <person name="Marcus D.N."/>
            <person name="Dick G.J."/>
        </authorList>
    </citation>
    <scope>NUCLEOTIDE SEQUENCE [LARGE SCALE GENOMIC DNA]</scope>
    <source>
        <strain evidence="3">A7</strain>
    </source>
</reference>
<dbReference type="SUPFAM" id="SSF52821">
    <property type="entry name" value="Rhodanese/Cell cycle control phosphatase"/>
    <property type="match status" value="1"/>
</dbReference>
<gene>
    <name evidence="3" type="ORF">BWK72_07200</name>
</gene>
<accession>A0A1W9KWM0</accession>
<dbReference type="InterPro" id="IPR036873">
    <property type="entry name" value="Rhodanese-like_dom_sf"/>
</dbReference>
<keyword evidence="3" id="KW-0808">Transferase</keyword>
<dbReference type="PANTHER" id="PTHR43031:SF1">
    <property type="entry name" value="PYRIDINE NUCLEOTIDE-DISULPHIDE OXIDOREDUCTASE"/>
    <property type="match status" value="1"/>
</dbReference>
<dbReference type="AlphaFoldDB" id="A0A1W9KWM0"/>
<evidence type="ECO:0000256" key="1">
    <source>
        <dbReference type="SAM" id="SignalP"/>
    </source>
</evidence>
<name>A0A1W9KWM0_9BURK</name>
<dbReference type="GO" id="GO:0016740">
    <property type="term" value="F:transferase activity"/>
    <property type="evidence" value="ECO:0007669"/>
    <property type="project" value="UniProtKB-KW"/>
</dbReference>
<protein>
    <submittedName>
        <fullName evidence="3">Sulfurtransferase</fullName>
    </submittedName>
</protein>
<proteinExistence type="predicted"/>
<dbReference type="Gene3D" id="3.40.250.10">
    <property type="entry name" value="Rhodanese-like domain"/>
    <property type="match status" value="1"/>
</dbReference>
<feature type="chain" id="PRO_5011986765" evidence="1">
    <location>
        <begin position="25"/>
        <end position="133"/>
    </location>
</feature>
<evidence type="ECO:0000313" key="4">
    <source>
        <dbReference type="Proteomes" id="UP000192505"/>
    </source>
</evidence>
<dbReference type="Proteomes" id="UP000192505">
    <property type="component" value="Unassembled WGS sequence"/>
</dbReference>